<dbReference type="InterPro" id="IPR020575">
    <property type="entry name" value="Hsp90_N"/>
</dbReference>
<organism evidence="4 5">
    <name type="scientific">Micromonospora sonneratiae</name>
    <dbReference type="NCBI Taxonomy" id="1184706"/>
    <lineage>
        <taxon>Bacteria</taxon>
        <taxon>Bacillati</taxon>
        <taxon>Actinomycetota</taxon>
        <taxon>Actinomycetes</taxon>
        <taxon>Micromonosporales</taxon>
        <taxon>Micromonosporaceae</taxon>
        <taxon>Micromonospora</taxon>
    </lineage>
</organism>
<evidence type="ECO:0000313" key="5">
    <source>
        <dbReference type="Proteomes" id="UP001597260"/>
    </source>
</evidence>
<dbReference type="InterPro" id="IPR029030">
    <property type="entry name" value="Caspase-like_dom_sf"/>
</dbReference>
<dbReference type="SUPFAM" id="SSF55874">
    <property type="entry name" value="ATPase domain of HSP90 chaperone/DNA topoisomerase II/histidine kinase"/>
    <property type="match status" value="1"/>
</dbReference>
<feature type="domain" description="wHTH-Hsp90 Na associated" evidence="3">
    <location>
        <begin position="1554"/>
        <end position="1603"/>
    </location>
</feature>
<dbReference type="InterPro" id="IPR056507">
    <property type="entry name" value="wHTH-HSP90_Na-assoc"/>
</dbReference>
<proteinExistence type="predicted"/>
<dbReference type="Gene3D" id="3.40.50.1460">
    <property type="match status" value="1"/>
</dbReference>
<dbReference type="Gene3D" id="3.30.565.10">
    <property type="entry name" value="Histidine kinase-like ATPase, C-terminal domain"/>
    <property type="match status" value="1"/>
</dbReference>
<dbReference type="Proteomes" id="UP001597260">
    <property type="component" value="Unassembled WGS sequence"/>
</dbReference>
<dbReference type="InterPro" id="IPR011600">
    <property type="entry name" value="Pept_C14_caspase"/>
</dbReference>
<feature type="domain" description="wHTH-Hsp90 Na associated" evidence="3">
    <location>
        <begin position="1171"/>
        <end position="1216"/>
    </location>
</feature>
<dbReference type="InterPro" id="IPR036890">
    <property type="entry name" value="HATPase_C_sf"/>
</dbReference>
<dbReference type="InterPro" id="IPR056506">
    <property type="entry name" value="iHD-CE"/>
</dbReference>
<name>A0ABW3YLQ7_9ACTN</name>
<dbReference type="Pfam" id="PF24401">
    <property type="entry name" value="iHD-CE"/>
    <property type="match status" value="1"/>
</dbReference>
<gene>
    <name evidence="4" type="ORF">ACFQ4H_29095</name>
</gene>
<feature type="domain" description="iHD-CE" evidence="2">
    <location>
        <begin position="255"/>
        <end position="595"/>
    </location>
</feature>
<feature type="domain" description="Peptidase C14 caspase" evidence="1">
    <location>
        <begin position="27"/>
        <end position="228"/>
    </location>
</feature>
<dbReference type="PANTHER" id="PTHR22576">
    <property type="entry name" value="MUCOSA ASSOCIATED LYMPHOID TISSUE LYMPHOMA TRANSLOCATION PROTEIN 1/PARACASPASE"/>
    <property type="match status" value="1"/>
</dbReference>
<dbReference type="PRINTS" id="PR00775">
    <property type="entry name" value="HEATSHOCK90"/>
</dbReference>
<dbReference type="PANTHER" id="PTHR22576:SF37">
    <property type="entry name" value="MUCOSA-ASSOCIATED LYMPHOID TISSUE LYMPHOMA TRANSLOCATION PROTEIN 1"/>
    <property type="match status" value="1"/>
</dbReference>
<evidence type="ECO:0000259" key="1">
    <source>
        <dbReference type="Pfam" id="PF00656"/>
    </source>
</evidence>
<protein>
    <submittedName>
        <fullName evidence="4">Caspase family protein</fullName>
    </submittedName>
</protein>
<accession>A0ABW3YLQ7</accession>
<dbReference type="RefSeq" id="WP_377576991.1">
    <property type="nucleotide sequence ID" value="NZ_JBHTMP010000068.1"/>
</dbReference>
<dbReference type="InterPro" id="IPR052039">
    <property type="entry name" value="Caspase-related_regulators"/>
</dbReference>
<evidence type="ECO:0000313" key="4">
    <source>
        <dbReference type="EMBL" id="MFD1325150.1"/>
    </source>
</evidence>
<dbReference type="EMBL" id="JBHTMP010000068">
    <property type="protein sequence ID" value="MFD1325150.1"/>
    <property type="molecule type" value="Genomic_DNA"/>
</dbReference>
<dbReference type="Pfam" id="PF00656">
    <property type="entry name" value="Peptidase_C14"/>
    <property type="match status" value="1"/>
</dbReference>
<comment type="caution">
    <text evidence="4">The sequence shown here is derived from an EMBL/GenBank/DDBJ whole genome shotgun (WGS) entry which is preliminary data.</text>
</comment>
<dbReference type="SUPFAM" id="SSF52129">
    <property type="entry name" value="Caspase-like"/>
    <property type="match status" value="1"/>
</dbReference>
<evidence type="ECO:0000259" key="3">
    <source>
        <dbReference type="Pfam" id="PF24410"/>
    </source>
</evidence>
<reference evidence="5" key="1">
    <citation type="journal article" date="2019" name="Int. J. Syst. Evol. Microbiol.">
        <title>The Global Catalogue of Microorganisms (GCM) 10K type strain sequencing project: providing services to taxonomists for standard genome sequencing and annotation.</title>
        <authorList>
            <consortium name="The Broad Institute Genomics Platform"/>
            <consortium name="The Broad Institute Genome Sequencing Center for Infectious Disease"/>
            <person name="Wu L."/>
            <person name="Ma J."/>
        </authorList>
    </citation>
    <scope>NUCLEOTIDE SEQUENCE [LARGE SCALE GENOMIC DNA]</scope>
    <source>
        <strain evidence="5">JCM 31037</strain>
    </source>
</reference>
<sequence length="1619" mass="180033">MTDRHALLIGVPTCDSDLFQPIPDVVTADVARMTEALGQSGYQVRHCGVGDGTGQEATGSRIRAAVIRACAEVPPGGVLILYFSGHGVTIDGQSYLVPCDVYPEPGGQRPDRDSLVPVMPRYLEHCKARLAIFFVDACREDPAAPMAVQPQGGVLPYPAGGEFALVNSCRPGQRSRYADTGSFFSQALAEALDRRSPARTLDEVYTEVERQMARKAARTEGMEQVPEIVWARHGSGSRARGDVVICEGDQITEAWRRAVTDSSLWDRCPSNAHRRDRIRTVAAGVVDEFARRWGDAQSVLLSRAGVKDPWSAHDYPTRVLTAIDACLAPDVELTPDEVGILVAVPFMREATLAEGLREAAAIAPTDFSRTYRDGPRADLEITHAMHEHVCRRAEGLARRNQHEARDALAMWLVHRWLSARPRLWDSDAAALVCRRLAAAVASGPASTMTERELCSLLRVLMHSLGADADDRRLIERLGKTDFDPRTRGLAALLWLAGIIAADPRRMPTVVVDHVGIGAELQLSALLAATARLDWRRSTGALNLHAVCDHPALHDAFTDVANRAELAGRTVRERLVLDPELAKGLPTRFTASGLRPEHHDGVPAYETPLLRFRLSDEKVRELLMGRQLYGDPMLAIRELYQNALDACRYRHVRRCYRERINCQVTPWAGLITFDQGVDTDGREFVECTDNGVGMSVEALKNTFANAGERFVYRQGFRYEQAHWQDLDPPLRLVPNSQFGVGVFSYFMIADEIQIVTRPVDEYDVPGSQAHSVRIASSGSLFQITSTTELPGGGTRVRLYLTGEDRLSVLRTMRRLLWLAEFRVEVQEPGTGHETWQPETLRYPDATTPPLKCGDDLWWVSGEGGLAADGIRTNEETHGFVVNLRDTRRPQFTVDRNKLRRWDKQWVRGQILDSLPSLTQWSGLTLSWLWQVARSTPAVAQDIFTHLVSEDRTLPVEGPWGHGISLPIRQVGCLPVDLDLVVRGMGRIYGQSKMWIIAWRTGVWGGAAPSLGSDQIASAVRIDGFPTVDPFDADVLTDLYETGGYRNPSQYGRPPVDTLLEIAAHEDHPVAERLRRLRRYAITGLDLTANRAIPQLNHTFEPDDQPLLLALAAWAPPGEPPRSAVGGWLARASVELNAPLDEVLQRVAQIVPDGWSPPAGDLTALRDHMFNRAELDLFSQHVTGRAPWIGSEVSPAHVVKVSTSLGRPVNDVLTLFEKFAPLGHCITKRDRYPNDLTPLEREALRYVDVVGQRFTLLHVFALAGRTATSTHDAYRGLARLAETGMLRLPDFDTITDLTPTDTERAFVNDDLYRYNGSVTRYTLDTGWQAIRWLVREIRSRDFAGFEKRLEQFRRLLDLADPRRPVTVPELVDLAYYLDCSISEAVKYLETILPDTTDRSALPSGTLTSPATCHRLEERTALIGTWTQTNDPDVALAWRISPGSIVAGAVAARQSVGDFLARLEPYRALGAPLPQLDEATQQTYRDITPDRYDRDMMVTIDDQGAEHFIDRVSPLRLVQTAGRFGWTLAGTHQRMARLVPLGLTLDYPVDAVPDGIVHWQDLLVITRYLDGQEPTLSGRVGPAHVATAAEEVGEPVDQIRERLRRFAPLIGYQLDEEPQVVD</sequence>
<dbReference type="Pfam" id="PF24410">
    <property type="entry name" value="wHTH-HSP90_Na-assoc"/>
    <property type="match status" value="2"/>
</dbReference>
<evidence type="ECO:0000259" key="2">
    <source>
        <dbReference type="Pfam" id="PF24401"/>
    </source>
</evidence>
<keyword evidence="5" id="KW-1185">Reference proteome</keyword>